<evidence type="ECO:0000313" key="2">
    <source>
        <dbReference type="EMBL" id="PMD15713.1"/>
    </source>
</evidence>
<name>A0A2J6PNV6_9HELO</name>
<proteinExistence type="predicted"/>
<keyword evidence="3" id="KW-1185">Reference proteome</keyword>
<evidence type="ECO:0000313" key="3">
    <source>
        <dbReference type="Proteomes" id="UP000235672"/>
    </source>
</evidence>
<dbReference type="PANTHER" id="PTHR24148:SF82">
    <property type="entry name" value="HETEROKARYON INCOMPATIBILITY DOMAIN-CONTAINING PROTEIN"/>
    <property type="match status" value="1"/>
</dbReference>
<feature type="domain" description="Heterokaryon incompatibility" evidence="1">
    <location>
        <begin position="124"/>
        <end position="280"/>
    </location>
</feature>
<reference evidence="2 3" key="1">
    <citation type="submission" date="2016-05" db="EMBL/GenBank/DDBJ databases">
        <title>A degradative enzymes factory behind the ericoid mycorrhizal symbiosis.</title>
        <authorList>
            <consortium name="DOE Joint Genome Institute"/>
            <person name="Martino E."/>
            <person name="Morin E."/>
            <person name="Grelet G."/>
            <person name="Kuo A."/>
            <person name="Kohler A."/>
            <person name="Daghino S."/>
            <person name="Barry K."/>
            <person name="Choi C."/>
            <person name="Cichocki N."/>
            <person name="Clum A."/>
            <person name="Copeland A."/>
            <person name="Hainaut M."/>
            <person name="Haridas S."/>
            <person name="Labutti K."/>
            <person name="Lindquist E."/>
            <person name="Lipzen A."/>
            <person name="Khouja H.-R."/>
            <person name="Murat C."/>
            <person name="Ohm R."/>
            <person name="Olson A."/>
            <person name="Spatafora J."/>
            <person name="Veneault-Fourrey C."/>
            <person name="Henrissat B."/>
            <person name="Grigoriev I."/>
            <person name="Martin F."/>
            <person name="Perotto S."/>
        </authorList>
    </citation>
    <scope>NUCLEOTIDE SEQUENCE [LARGE SCALE GENOMIC DNA]</scope>
    <source>
        <strain evidence="2 3">UAMH 7357</strain>
    </source>
</reference>
<dbReference type="OrthoDB" id="2157530at2759"/>
<organism evidence="2 3">
    <name type="scientific">Hyaloscypha hepaticicola</name>
    <dbReference type="NCBI Taxonomy" id="2082293"/>
    <lineage>
        <taxon>Eukaryota</taxon>
        <taxon>Fungi</taxon>
        <taxon>Dikarya</taxon>
        <taxon>Ascomycota</taxon>
        <taxon>Pezizomycotina</taxon>
        <taxon>Leotiomycetes</taxon>
        <taxon>Helotiales</taxon>
        <taxon>Hyaloscyphaceae</taxon>
        <taxon>Hyaloscypha</taxon>
    </lineage>
</organism>
<dbReference type="Pfam" id="PF06985">
    <property type="entry name" value="HET"/>
    <property type="match status" value="1"/>
</dbReference>
<dbReference type="STRING" id="1745343.A0A2J6PNV6"/>
<gene>
    <name evidence="2" type="ORF">NA56DRAFT_634272</name>
</gene>
<dbReference type="AlphaFoldDB" id="A0A2J6PNV6"/>
<protein>
    <submittedName>
        <fullName evidence="2">HET-domain-containing protein</fullName>
    </submittedName>
</protein>
<dbReference type="PANTHER" id="PTHR24148">
    <property type="entry name" value="ANKYRIN REPEAT DOMAIN-CONTAINING PROTEIN 39 HOMOLOG-RELATED"/>
    <property type="match status" value="1"/>
</dbReference>
<accession>A0A2J6PNV6</accession>
<sequence length="706" mass="79685">MSFIGYIGGLGSSLSNIGGTLSIGFGVQRQTWRSMACLNVLRGRPGEYNRYDKEHQHPISIDQIPVSIPSAVKEAEYAAYKHSPLPQNGDEIRLLELLPATFHKSPDFIACRLVIRRLSEDPQYEALSYTWGTLARDVPIFVVPNALPEGLAVSKALPVTPQLYAALKRLRWEATSRYLWVDQICIDQTSNNERSQQVLLMDKIYEQSTQTIIWLGEEDQHRGSFEEMISLLNNEADPKAGVATVTKAFAADQGVGNRRQNAVTNLLNRDWFTRAWVFQEAVLSKELSVRCGGMEVPFVKLKRLIDAVMRVQYDAGGYARSLIQTTVGFETVDLIQHARQRCEDESCQRFVEPNFLAVLFEAMQQFRATDSRDLIYAFLASRFQNLQPRNRIIPDYDKAVEWVWTDATRRIITDTQSLSVLAAGRGGELKNLHVPSWVPDWSYCFRYGRPIAVPGCKTSFKACLGRPHIMDDAVADFTTLPVKGKVILKLSWLAPRNFEVSYYRDGINEFLDLNGHVETLKQHLTFQRRLTAERVADRWPEGAGAVLRTLLADGAYGTVQPLPEKMKELQRVLGDEKKIMDMKRRMDAGEHVPSPSKWQEDYVVLEKLFEWALIAQKKVLFTTKAVDGVGGPDSIHLGLSASAVKVNDVIALLHGSLVPVVLRPAGGSENRWHIISQCYLEGWMYESDAENKVCWDEADGDCFLLI</sequence>
<dbReference type="InterPro" id="IPR052895">
    <property type="entry name" value="HetReg/Transcr_Mod"/>
</dbReference>
<evidence type="ECO:0000259" key="1">
    <source>
        <dbReference type="Pfam" id="PF06985"/>
    </source>
</evidence>
<dbReference type="InterPro" id="IPR010730">
    <property type="entry name" value="HET"/>
</dbReference>
<dbReference type="EMBL" id="KZ613511">
    <property type="protein sequence ID" value="PMD15713.1"/>
    <property type="molecule type" value="Genomic_DNA"/>
</dbReference>
<dbReference type="Proteomes" id="UP000235672">
    <property type="component" value="Unassembled WGS sequence"/>
</dbReference>